<feature type="compositionally biased region" description="Polar residues" evidence="1">
    <location>
        <begin position="117"/>
        <end position="138"/>
    </location>
</feature>
<reference evidence="2 3" key="1">
    <citation type="submission" date="2012-08" db="EMBL/GenBank/DDBJ databases">
        <title>Oryza genome evolution.</title>
        <authorList>
            <person name="Wing R.A."/>
        </authorList>
    </citation>
    <scope>NUCLEOTIDE SEQUENCE</scope>
</reference>
<reference evidence="3" key="2">
    <citation type="submission" date="2013-12" db="EMBL/GenBank/DDBJ databases">
        <authorList>
            <person name="Yu Y."/>
            <person name="Lee S."/>
            <person name="de Baynast K."/>
            <person name="Wissotski M."/>
            <person name="Liu L."/>
            <person name="Talag J."/>
            <person name="Goicoechea J."/>
            <person name="Angelova A."/>
            <person name="Jetty R."/>
            <person name="Kudrna D."/>
            <person name="Golser W."/>
            <person name="Rivera L."/>
            <person name="Zhang J."/>
            <person name="Wing R."/>
        </authorList>
    </citation>
    <scope>NUCLEOTIDE SEQUENCE</scope>
</reference>
<dbReference type="Proteomes" id="UP000032180">
    <property type="component" value="Chromosome 2"/>
</dbReference>
<dbReference type="EnsemblPlants" id="LPERR02G24790.3">
    <property type="protein sequence ID" value="LPERR02G24790.3"/>
    <property type="gene ID" value="LPERR02G24790"/>
</dbReference>
<protein>
    <submittedName>
        <fullName evidence="2">Uncharacterized protein</fullName>
    </submittedName>
</protein>
<organism evidence="2 3">
    <name type="scientific">Leersia perrieri</name>
    <dbReference type="NCBI Taxonomy" id="77586"/>
    <lineage>
        <taxon>Eukaryota</taxon>
        <taxon>Viridiplantae</taxon>
        <taxon>Streptophyta</taxon>
        <taxon>Embryophyta</taxon>
        <taxon>Tracheophyta</taxon>
        <taxon>Spermatophyta</taxon>
        <taxon>Magnoliopsida</taxon>
        <taxon>Liliopsida</taxon>
        <taxon>Poales</taxon>
        <taxon>Poaceae</taxon>
        <taxon>BOP clade</taxon>
        <taxon>Oryzoideae</taxon>
        <taxon>Oryzeae</taxon>
        <taxon>Oryzinae</taxon>
        <taxon>Leersia</taxon>
    </lineage>
</organism>
<proteinExistence type="predicted"/>
<dbReference type="AlphaFoldDB" id="A0A0D9VKA5"/>
<evidence type="ECO:0000313" key="3">
    <source>
        <dbReference type="Proteomes" id="UP000032180"/>
    </source>
</evidence>
<evidence type="ECO:0000313" key="2">
    <source>
        <dbReference type="EnsemblPlants" id="LPERR02G24790.3"/>
    </source>
</evidence>
<reference evidence="2" key="3">
    <citation type="submission" date="2015-04" db="UniProtKB">
        <authorList>
            <consortium name="EnsemblPlants"/>
        </authorList>
    </citation>
    <scope>IDENTIFICATION</scope>
</reference>
<evidence type="ECO:0000256" key="1">
    <source>
        <dbReference type="SAM" id="MobiDB-lite"/>
    </source>
</evidence>
<name>A0A0D9VKA5_9ORYZ</name>
<feature type="region of interest" description="Disordered" evidence="1">
    <location>
        <begin position="43"/>
        <end position="151"/>
    </location>
</feature>
<sequence>MTASPISCRKVEEIDNRHVVITVPSAAPTPTLALSPDPIRAHTATASGREGASAPIRGFPLAATDAPTHTPSRRPAPTKIMARPCRPISHSYDSSTYSGPASHAPDTHAVLAPSERSLISSSEATSMRNTGSSTSESVDMTVKGPLGDVTN</sequence>
<dbReference type="HOGENOM" id="CLU_1734114_0_0_1"/>
<keyword evidence="3" id="KW-1185">Reference proteome</keyword>
<accession>A0A0D9VKA5</accession>
<dbReference type="Gramene" id="LPERR02G24790.3">
    <property type="protein sequence ID" value="LPERR02G24790.3"/>
    <property type="gene ID" value="LPERR02G24790"/>
</dbReference>